<dbReference type="RefSeq" id="YP_008241938.1">
    <property type="nucleotide sequence ID" value="NC_021802.1"/>
</dbReference>
<reference evidence="3" key="2">
    <citation type="submission" date="2013-03" db="EMBL/GenBank/DDBJ databases">
        <title>The Cellulophaga phages: a novel, diverse, and globally ubiquitous model system.</title>
        <authorList>
            <person name="Holmfeldt K."/>
            <person name="Solonenko N."/>
            <person name="Shah M."/>
            <person name="Corrier K."/>
            <person name="Riemann L."/>
            <person name="VerBerkmoes N.C."/>
            <person name="Sullivan M.B."/>
        </authorList>
    </citation>
    <scope>NUCLEOTIDE SEQUENCE [LARGE SCALE GENOMIC DNA]</scope>
</reference>
<evidence type="ECO:0000313" key="2">
    <source>
        <dbReference type="EMBL" id="AGO48360.1"/>
    </source>
</evidence>
<dbReference type="EMBL" id="KC821618">
    <property type="protein sequence ID" value="AGO48360.1"/>
    <property type="molecule type" value="Genomic_DNA"/>
</dbReference>
<sequence>MNELTTINKVDHKEYGLEEIKAKEMVSGLNVTIEERKILEDAYLDVIDLEVTEENLPTFKELRLKIVKNRTQGLDKWKTAQKAYFLAGGNFVQAIYNKEVLVNTEMESKLMNAEKYFENLEKERIAKLQESRALELSKYLEDANERDLSGMDEDIWESFLSTKKQNYLDAIKAEQEAEQKRIEEAKAEAERIEAQRIENEKLKAEAEKREKEIELERKKQAELKAKEDAERERLRAIEQEKADKLRVENEAKLKAESEARLKIEAELKAKKDAEIKAEKERLELELKAKKEAEKLAKAPIKKQLNNWVDSFELPELTNDNEKALLIKSKFEAFKKWAKTEVESL</sequence>
<reference evidence="2 3" key="1">
    <citation type="journal article" date="2013" name="Proc. Natl. Acad. Sci. U.S.A.">
        <title>Twelve previously unknown phage genera are ubiquitous in global oceans.</title>
        <authorList>
            <person name="Holmfeldt K."/>
            <person name="Solonenko N."/>
            <person name="Shah M."/>
            <person name="Corrier K."/>
            <person name="Riemann L."/>
            <person name="Verberkmoes N.C."/>
            <person name="Sullivan M.B."/>
        </authorList>
    </citation>
    <scope>NUCLEOTIDE SEQUENCE [LARGE SCALE GENOMIC DNA]</scope>
    <source>
        <strain evidence="2">Phi10:1</strain>
    </source>
</reference>
<evidence type="ECO:0000256" key="1">
    <source>
        <dbReference type="SAM" id="Coils"/>
    </source>
</evidence>
<name>S0A0M1_9CAUD</name>
<dbReference type="Proteomes" id="UP000014711">
    <property type="component" value="Segment"/>
</dbReference>
<gene>
    <name evidence="2" type="ORF">Phi10:1_gp019</name>
</gene>
<feature type="coiled-coil region" evidence="1">
    <location>
        <begin position="168"/>
        <end position="295"/>
    </location>
</feature>
<organism evidence="2 3">
    <name type="scientific">Cellulophaga phage phi10:1</name>
    <dbReference type="NCBI Taxonomy" id="1327981"/>
    <lineage>
        <taxon>Viruses</taxon>
        <taxon>Duplodnaviria</taxon>
        <taxon>Heunggongvirae</taxon>
        <taxon>Uroviricota</taxon>
        <taxon>Caudoviricetes</taxon>
        <taxon>Assiduviridae</taxon>
        <taxon>Cebadecemvirus</taxon>
        <taxon>Cebadecemvirus phi10una</taxon>
    </lineage>
</organism>
<keyword evidence="1" id="KW-0175">Coiled coil</keyword>
<dbReference type="KEGG" id="vg:16797033"/>
<accession>S0A0M1</accession>
<dbReference type="GeneID" id="16797033"/>
<proteinExistence type="predicted"/>
<keyword evidence="3" id="KW-1185">Reference proteome</keyword>
<protein>
    <submittedName>
        <fullName evidence="2">Uncharacterized protein</fullName>
    </submittedName>
</protein>
<evidence type="ECO:0000313" key="3">
    <source>
        <dbReference type="Proteomes" id="UP000014711"/>
    </source>
</evidence>